<protein>
    <submittedName>
        <fullName evidence="1">Uncharacterized protein</fullName>
    </submittedName>
</protein>
<dbReference type="AlphaFoldDB" id="A0A2P2JAJ7"/>
<accession>A0A2P2JAJ7</accession>
<sequence length="44" mass="5188">MFLPMLEYLYLMTPAFILSSSESSYKLVTVVGDLYFAHILMCYW</sequence>
<name>A0A2P2JAJ7_RHIMU</name>
<organism evidence="1">
    <name type="scientific">Rhizophora mucronata</name>
    <name type="common">Asiatic mangrove</name>
    <dbReference type="NCBI Taxonomy" id="61149"/>
    <lineage>
        <taxon>Eukaryota</taxon>
        <taxon>Viridiplantae</taxon>
        <taxon>Streptophyta</taxon>
        <taxon>Embryophyta</taxon>
        <taxon>Tracheophyta</taxon>
        <taxon>Spermatophyta</taxon>
        <taxon>Magnoliopsida</taxon>
        <taxon>eudicotyledons</taxon>
        <taxon>Gunneridae</taxon>
        <taxon>Pentapetalae</taxon>
        <taxon>rosids</taxon>
        <taxon>fabids</taxon>
        <taxon>Malpighiales</taxon>
        <taxon>Rhizophoraceae</taxon>
        <taxon>Rhizophora</taxon>
    </lineage>
</organism>
<reference evidence="1" key="1">
    <citation type="submission" date="2018-02" db="EMBL/GenBank/DDBJ databases">
        <title>Rhizophora mucronata_Transcriptome.</title>
        <authorList>
            <person name="Meera S.P."/>
            <person name="Sreeshan A."/>
            <person name="Augustine A."/>
        </authorList>
    </citation>
    <scope>NUCLEOTIDE SEQUENCE</scope>
    <source>
        <tissue evidence="1">Leaf</tissue>
    </source>
</reference>
<dbReference type="EMBL" id="GGEC01010006">
    <property type="protein sequence ID" value="MBW90489.1"/>
    <property type="molecule type" value="Transcribed_RNA"/>
</dbReference>
<evidence type="ECO:0000313" key="1">
    <source>
        <dbReference type="EMBL" id="MBW90489.1"/>
    </source>
</evidence>
<proteinExistence type="predicted"/>